<keyword evidence="3 6" id="KW-0812">Transmembrane</keyword>
<keyword evidence="7" id="KW-0934">Plastid</keyword>
<dbReference type="Pfam" id="PF01040">
    <property type="entry name" value="UbiA"/>
    <property type="match status" value="1"/>
</dbReference>
<dbReference type="InterPro" id="IPR026046">
    <property type="entry name" value="UBIAD1"/>
</dbReference>
<keyword evidence="7" id="KW-0150">Chloroplast</keyword>
<dbReference type="GO" id="GO:0042371">
    <property type="term" value="P:vitamin K biosynthetic process"/>
    <property type="evidence" value="ECO:0007669"/>
    <property type="project" value="TreeGrafter"/>
</dbReference>
<accession>A0A5P9RTD2</accession>
<comment type="subcellular location">
    <subcellularLocation>
        <location evidence="1">Membrane</location>
        <topology evidence="1">Multi-pass membrane protein</topology>
    </subcellularLocation>
</comment>
<feature type="transmembrane region" description="Helical" evidence="6">
    <location>
        <begin position="199"/>
        <end position="216"/>
    </location>
</feature>
<keyword evidence="5 6" id="KW-0472">Membrane</keyword>
<evidence type="ECO:0000256" key="6">
    <source>
        <dbReference type="SAM" id="Phobius"/>
    </source>
</evidence>
<reference evidence="7" key="1">
    <citation type="submission" date="2018-11" db="EMBL/GenBank/DDBJ databases">
        <title>Complete Plastid Genome of Cyanidioschyzon merolae Isolate 5508.</title>
        <authorList>
            <person name="Bi G."/>
        </authorList>
    </citation>
    <scope>NUCLEOTIDE SEQUENCE</scope>
    <source>
        <strain evidence="7">5508</strain>
    </source>
</reference>
<evidence type="ECO:0000256" key="3">
    <source>
        <dbReference type="ARBA" id="ARBA00022692"/>
    </source>
</evidence>
<sequence>MNKIVTLFLASRPKTLLVSFCCWLSVSSLQHAFSIPALLLAIGLQIWANWVNDYLDFMNGIDHALRQGPTRWTSRLTPSFMKIILCLWCCLLFVCASYFKMKILVGILILIAWFYSAWLGFAGEWLSFFACGPLATYLFSSIYQVSFWQWDLLLLSIINGSWSAALLMANNMRDRISDTHSPKKSTCVWFGQDWASMQYQMFILMCIWCLFAWLIFRPSWFWLLMMCVFLPYALRLCMMSLTTPTALLYPTLSFIFRYCFLFSFCASYS</sequence>
<dbReference type="InterPro" id="IPR000537">
    <property type="entry name" value="UbiA_prenyltransferase"/>
</dbReference>
<evidence type="ECO:0000256" key="2">
    <source>
        <dbReference type="ARBA" id="ARBA00022679"/>
    </source>
</evidence>
<proteinExistence type="predicted"/>
<dbReference type="PANTHER" id="PTHR13929:SF0">
    <property type="entry name" value="UBIA PRENYLTRANSFERASE DOMAIN-CONTAINING PROTEIN 1"/>
    <property type="match status" value="1"/>
</dbReference>
<dbReference type="GO" id="GO:0004659">
    <property type="term" value="F:prenyltransferase activity"/>
    <property type="evidence" value="ECO:0007669"/>
    <property type="project" value="InterPro"/>
</dbReference>
<evidence type="ECO:0000256" key="5">
    <source>
        <dbReference type="ARBA" id="ARBA00023136"/>
    </source>
</evidence>
<evidence type="ECO:0000313" key="7">
    <source>
        <dbReference type="EMBL" id="QFV16985.1"/>
    </source>
</evidence>
<evidence type="ECO:0000256" key="4">
    <source>
        <dbReference type="ARBA" id="ARBA00022989"/>
    </source>
</evidence>
<keyword evidence="2 7" id="KW-0808">Transferase</keyword>
<protein>
    <submittedName>
        <fullName evidence="7">1,4-dihydroxy 2-naphthoate octaprenyltransferase</fullName>
    </submittedName>
</protein>
<feature type="transmembrane region" description="Helical" evidence="6">
    <location>
        <begin position="247"/>
        <end position="268"/>
    </location>
</feature>
<dbReference type="GO" id="GO:0016020">
    <property type="term" value="C:membrane"/>
    <property type="evidence" value="ECO:0007669"/>
    <property type="project" value="UniProtKB-SubCell"/>
</dbReference>
<dbReference type="PANTHER" id="PTHR13929">
    <property type="entry name" value="1,4-DIHYDROXY-2-NAPHTHOATE OCTAPRENYLTRANSFERASE"/>
    <property type="match status" value="1"/>
</dbReference>
<gene>
    <name evidence="7" type="primary">menA</name>
</gene>
<name>A0A5P9RTD2_CYAME</name>
<organism evidence="7">
    <name type="scientific">Cyanidioschyzon merolae</name>
    <name type="common">Red alga</name>
    <dbReference type="NCBI Taxonomy" id="45157"/>
    <lineage>
        <taxon>Eukaryota</taxon>
        <taxon>Rhodophyta</taxon>
        <taxon>Bangiophyceae</taxon>
        <taxon>Cyanidiales</taxon>
        <taxon>Cyanidiaceae</taxon>
        <taxon>Cyanidioschyzon</taxon>
    </lineage>
</organism>
<dbReference type="AlphaFoldDB" id="A0A5P9RTD2"/>
<geneLocation type="chloroplast" evidence="7"/>
<dbReference type="EMBL" id="MK231134">
    <property type="protein sequence ID" value="QFV16985.1"/>
    <property type="molecule type" value="Genomic_DNA"/>
</dbReference>
<keyword evidence="4 6" id="KW-1133">Transmembrane helix</keyword>
<feature type="transmembrane region" description="Helical" evidence="6">
    <location>
        <begin position="103"/>
        <end position="121"/>
    </location>
</feature>
<dbReference type="GO" id="GO:0009234">
    <property type="term" value="P:menaquinone biosynthetic process"/>
    <property type="evidence" value="ECO:0007669"/>
    <property type="project" value="TreeGrafter"/>
</dbReference>
<feature type="transmembrane region" description="Helical" evidence="6">
    <location>
        <begin position="152"/>
        <end position="169"/>
    </location>
</feature>
<dbReference type="CDD" id="cd13962">
    <property type="entry name" value="PT_UbiA_UBIAD1"/>
    <property type="match status" value="1"/>
</dbReference>
<feature type="transmembrane region" description="Helical" evidence="6">
    <location>
        <begin position="79"/>
        <end position="96"/>
    </location>
</feature>
<evidence type="ECO:0000256" key="1">
    <source>
        <dbReference type="ARBA" id="ARBA00004141"/>
    </source>
</evidence>